<dbReference type="Pfam" id="PF00270">
    <property type="entry name" value="DEAD"/>
    <property type="match status" value="1"/>
</dbReference>
<dbReference type="SMART" id="SM00490">
    <property type="entry name" value="HELICc"/>
    <property type="match status" value="1"/>
</dbReference>
<dbReference type="Pfam" id="PF18019">
    <property type="entry name" value="Cas3_HD"/>
    <property type="match status" value="1"/>
</dbReference>
<dbReference type="PANTHER" id="PTHR47959">
    <property type="entry name" value="ATP-DEPENDENT RNA HELICASE RHLE-RELATED"/>
    <property type="match status" value="1"/>
</dbReference>
<dbReference type="GO" id="GO:0016787">
    <property type="term" value="F:hydrolase activity"/>
    <property type="evidence" value="ECO:0007669"/>
    <property type="project" value="UniProtKB-KW"/>
</dbReference>
<dbReference type="PANTHER" id="PTHR47959:SF16">
    <property type="entry name" value="CRISPR-ASSOCIATED NUCLEASE_HELICASE CAS3-RELATED"/>
    <property type="match status" value="1"/>
</dbReference>
<keyword evidence="6" id="KW-0378">Hydrolase</keyword>
<sequence>MALAKLETKNNEKYFQTLYGHTLDALKISKYFIDNNYLTIENFCGKWNLKIEELLKSVFQSVYLHDVGKLTIEFQKNISEGKKSQKYPHPFFSVPILIELDSKFFCGLPLETCAVLGHHTQLYADMYSSVNTHPKYMHNEIKDFLNQSTDAYFQLGFNKLFEFDGFRTLSLDNHKPTRIRRCINNINRKTYNFKDKVRLKAVYSFIFSILQLGDDYSSSNFADFISIYNGDRRLFDSVIDSAESFVPLIDITSDFENQILEGNNPYSYQGELSDHMGSSLLFAPCGRGKTEAALLWGSQFLKNKRKNKIIFAMPTQVTSNAMYDRLCIKLGKGNKELGTKYVGLFHGKSMIKLGRDIKENDSDNEYWDEDDILEIKGENFKGSIFFKPITITTIDHLILCFVHGFPQSDFSLGNLQNSLIVFDEVHYYEKQTLEHLITLFQILNEMKIPHLLMSGTLPNFLLEKINKENEYGKPVTDKEGILFTPFKVVKHNENMIEIHEDELIPNPKVLQKVISEYKNNKRIFIICNTVRRAQAMWSSLYEYCNVTLYHSQYTFNDRIRKEEQIFNNKDLRPYILVATQTIEISLNISCDTMFSEIAPPDAIGQRAGRLHRGGKNYIENGHEFILNLYRTPDMENMRKSPYDPALLKLSFDSFQDKTYNYKEIKEVCDSVYEKYGYNLRIPTELRNFFEKNVLFGNNWKSTSYGIDEARNLDLRSNEYQKISVIPMSIYNNIEANLRVENEVQVPLWMYLKDERENIGDTKFFYTINSPKKEYIICRIPYSFEKGIDYEEFFKGNPHISN</sequence>
<dbReference type="GO" id="GO:0003676">
    <property type="term" value="F:nucleic acid binding"/>
    <property type="evidence" value="ECO:0007669"/>
    <property type="project" value="InterPro"/>
</dbReference>
<name>A0A3G9CT81_METTE</name>
<dbReference type="InterPro" id="IPR011545">
    <property type="entry name" value="DEAD/DEAH_box_helicase_dom"/>
</dbReference>
<dbReference type="GO" id="GO:0003724">
    <property type="term" value="F:RNA helicase activity"/>
    <property type="evidence" value="ECO:0007669"/>
    <property type="project" value="TreeGrafter"/>
</dbReference>
<dbReference type="SMART" id="SM00487">
    <property type="entry name" value="DEXDc"/>
    <property type="match status" value="1"/>
</dbReference>
<dbReference type="AlphaFoldDB" id="A0A3G9CT81"/>
<dbReference type="InterPro" id="IPR006474">
    <property type="entry name" value="Helicase_Cas3_CRISPR-ass_core"/>
</dbReference>
<dbReference type="SUPFAM" id="SSF52540">
    <property type="entry name" value="P-loop containing nucleoside triphosphate hydrolases"/>
    <property type="match status" value="1"/>
</dbReference>
<dbReference type="Gene3D" id="3.40.50.300">
    <property type="entry name" value="P-loop containing nucleotide triphosphate hydrolases"/>
    <property type="match status" value="2"/>
</dbReference>
<dbReference type="EMBL" id="AP017646">
    <property type="protein sequence ID" value="BAW29313.1"/>
    <property type="molecule type" value="Genomic_DNA"/>
</dbReference>
<dbReference type="NCBIfam" id="TIGR01596">
    <property type="entry name" value="cas3_HD"/>
    <property type="match status" value="1"/>
</dbReference>
<evidence type="ECO:0000256" key="7">
    <source>
        <dbReference type="ARBA" id="ARBA00022806"/>
    </source>
</evidence>
<accession>A0A3G9CT81</accession>
<dbReference type="CDD" id="cd09641">
    <property type="entry name" value="Cas3''_I"/>
    <property type="match status" value="1"/>
</dbReference>
<keyword evidence="5" id="KW-0547">Nucleotide-binding</keyword>
<dbReference type="InterPro" id="IPR050079">
    <property type="entry name" value="DEAD_box_RNA_helicase"/>
</dbReference>
<keyword evidence="8" id="KW-0067">ATP-binding</keyword>
<evidence type="ECO:0000313" key="13">
    <source>
        <dbReference type="Proteomes" id="UP000265557"/>
    </source>
</evidence>
<feature type="domain" description="Helicase ATP-binding" evidence="10">
    <location>
        <begin position="270"/>
        <end position="475"/>
    </location>
</feature>
<dbReference type="InterPro" id="IPR006483">
    <property type="entry name" value="CRISPR-assoc_Cas3_HD"/>
</dbReference>
<evidence type="ECO:0000256" key="1">
    <source>
        <dbReference type="ARBA" id="ARBA00006847"/>
    </source>
</evidence>
<dbReference type="InterPro" id="IPR038257">
    <property type="entry name" value="CRISPR-assoc_Cas3_HD_sf"/>
</dbReference>
<evidence type="ECO:0000256" key="3">
    <source>
        <dbReference type="ARBA" id="ARBA00022722"/>
    </source>
</evidence>
<dbReference type="PROSITE" id="PS51643">
    <property type="entry name" value="HD_CAS3"/>
    <property type="match status" value="1"/>
</dbReference>
<keyword evidence="7 12" id="KW-0347">Helicase</keyword>
<dbReference type="GO" id="GO:0140097">
    <property type="term" value="F:catalytic activity, acting on DNA"/>
    <property type="evidence" value="ECO:0007669"/>
    <property type="project" value="UniProtKB-ARBA"/>
</dbReference>
<dbReference type="GO" id="GO:0004518">
    <property type="term" value="F:nuclease activity"/>
    <property type="evidence" value="ECO:0007669"/>
    <property type="project" value="UniProtKB-KW"/>
</dbReference>
<dbReference type="InterPro" id="IPR001650">
    <property type="entry name" value="Helicase_C-like"/>
</dbReference>
<dbReference type="PROSITE" id="PS51192">
    <property type="entry name" value="HELICASE_ATP_BIND_1"/>
    <property type="match status" value="1"/>
</dbReference>
<evidence type="ECO:0000313" key="12">
    <source>
        <dbReference type="EMBL" id="BAW29313.1"/>
    </source>
</evidence>
<dbReference type="InterPro" id="IPR014001">
    <property type="entry name" value="Helicase_ATP-bd"/>
</dbReference>
<evidence type="ECO:0000256" key="2">
    <source>
        <dbReference type="ARBA" id="ARBA00009046"/>
    </source>
</evidence>
<evidence type="ECO:0000256" key="8">
    <source>
        <dbReference type="ARBA" id="ARBA00022840"/>
    </source>
</evidence>
<dbReference type="InterPro" id="IPR027417">
    <property type="entry name" value="P-loop_NTPase"/>
</dbReference>
<keyword evidence="9" id="KW-0051">Antiviral defense</keyword>
<protein>
    <submittedName>
        <fullName evidence="12">Putative CRISPR-associated nuclease/helicase Cas3</fullName>
    </submittedName>
</protein>
<evidence type="ECO:0000256" key="6">
    <source>
        <dbReference type="ARBA" id="ARBA00022801"/>
    </source>
</evidence>
<dbReference type="Proteomes" id="UP000265557">
    <property type="component" value="Chromosome"/>
</dbReference>
<dbReference type="GO" id="GO:0046872">
    <property type="term" value="F:metal ion binding"/>
    <property type="evidence" value="ECO:0007669"/>
    <property type="project" value="UniProtKB-KW"/>
</dbReference>
<organism evidence="12 13">
    <name type="scientific">Methanosarcina thermophila</name>
    <dbReference type="NCBI Taxonomy" id="2210"/>
    <lineage>
        <taxon>Archaea</taxon>
        <taxon>Methanobacteriati</taxon>
        <taxon>Methanobacteriota</taxon>
        <taxon>Stenosarchaea group</taxon>
        <taxon>Methanomicrobia</taxon>
        <taxon>Methanosarcinales</taxon>
        <taxon>Methanosarcinaceae</taxon>
        <taxon>Methanosarcina</taxon>
    </lineage>
</organism>
<evidence type="ECO:0000259" key="10">
    <source>
        <dbReference type="PROSITE" id="PS51192"/>
    </source>
</evidence>
<proteinExistence type="inferred from homology"/>
<comment type="similarity">
    <text evidence="2">In the central section; belongs to the CRISPR-associated helicase Cas3 family.</text>
</comment>
<gene>
    <name evidence="12" type="ORF">MESMT1_1383</name>
</gene>
<dbReference type="GO" id="GO:0005524">
    <property type="term" value="F:ATP binding"/>
    <property type="evidence" value="ECO:0007669"/>
    <property type="project" value="UniProtKB-KW"/>
</dbReference>
<dbReference type="InterPro" id="IPR054712">
    <property type="entry name" value="Cas3-like_dom"/>
</dbReference>
<feature type="domain" description="HD Cas3-type" evidence="11">
    <location>
        <begin position="11"/>
        <end position="217"/>
    </location>
</feature>
<dbReference type="Gene3D" id="1.10.3210.30">
    <property type="match status" value="1"/>
</dbReference>
<comment type="similarity">
    <text evidence="1">In the N-terminal section; belongs to the CRISPR-associated nuclease Cas3-HD family.</text>
</comment>
<dbReference type="GO" id="GO:0005829">
    <property type="term" value="C:cytosol"/>
    <property type="evidence" value="ECO:0007669"/>
    <property type="project" value="TreeGrafter"/>
</dbReference>
<keyword evidence="4" id="KW-0479">Metal-binding</keyword>
<evidence type="ECO:0000256" key="4">
    <source>
        <dbReference type="ARBA" id="ARBA00022723"/>
    </source>
</evidence>
<dbReference type="Pfam" id="PF22590">
    <property type="entry name" value="Cas3-like_C_2"/>
    <property type="match status" value="1"/>
</dbReference>
<dbReference type="GO" id="GO:0051607">
    <property type="term" value="P:defense response to virus"/>
    <property type="evidence" value="ECO:0007669"/>
    <property type="project" value="UniProtKB-KW"/>
</dbReference>
<dbReference type="NCBIfam" id="TIGR01587">
    <property type="entry name" value="cas3_core"/>
    <property type="match status" value="1"/>
</dbReference>
<keyword evidence="3" id="KW-0540">Nuclease</keyword>
<evidence type="ECO:0000256" key="5">
    <source>
        <dbReference type="ARBA" id="ARBA00022741"/>
    </source>
</evidence>
<evidence type="ECO:0000256" key="9">
    <source>
        <dbReference type="ARBA" id="ARBA00023118"/>
    </source>
</evidence>
<reference evidence="12 13" key="1">
    <citation type="submission" date="2016-09" db="EMBL/GenBank/DDBJ databases">
        <title>Complete Genome Sequence of Methanosarcina thermophila MT-1.</title>
        <authorList>
            <person name="Kouzuma A."/>
        </authorList>
    </citation>
    <scope>NUCLEOTIDE SEQUENCE [LARGE SCALE GENOMIC DNA]</scope>
    <source>
        <strain evidence="12 13">MT-1</strain>
    </source>
</reference>
<evidence type="ECO:0000259" key="11">
    <source>
        <dbReference type="PROSITE" id="PS51643"/>
    </source>
</evidence>